<evidence type="ECO:0000313" key="3">
    <source>
        <dbReference type="EMBL" id="AIX44163.1"/>
    </source>
</evidence>
<dbReference type="EMBL" id="KJ019144">
    <property type="protein sequence ID" value="AIX41883.1"/>
    <property type="molecule type" value="Genomic_DNA"/>
</dbReference>
<proteinExistence type="predicted"/>
<evidence type="ECO:0000313" key="4">
    <source>
        <dbReference type="Proteomes" id="UP000185293"/>
    </source>
</evidence>
<protein>
    <submittedName>
        <fullName evidence="1">Uncharacterized protein</fullName>
    </submittedName>
</protein>
<organism evidence="1 4">
    <name type="scientific">Synechococcus phage ACG-2014f</name>
    <dbReference type="NCBI Taxonomy" id="1493511"/>
    <lineage>
        <taxon>Viruses</taxon>
        <taxon>Duplodnaviria</taxon>
        <taxon>Heunggongvirae</taxon>
        <taxon>Uroviricota</taxon>
        <taxon>Caudoviricetes</taxon>
        <taxon>Pantevenvirales</taxon>
        <taxon>Kyanoviridae</taxon>
        <taxon>Atlauavirus</taxon>
        <taxon>Atlauavirus tusconc8</taxon>
    </lineage>
</organism>
<accession>A0A0E3FTH4</accession>
<dbReference type="EMBL" id="KJ019111">
    <property type="protein sequence ID" value="AIX34430.1"/>
    <property type="molecule type" value="Genomic_DNA"/>
</dbReference>
<name>A0A0E3FTH4_9CAUD</name>
<evidence type="ECO:0000313" key="2">
    <source>
        <dbReference type="EMBL" id="AIX41883.1"/>
    </source>
</evidence>
<reference evidence="4 5" key="1">
    <citation type="submission" date="2013-12" db="EMBL/GenBank/DDBJ databases">
        <title>Ecological redundancy of diverse viral populations within a natural community.</title>
        <authorList>
            <person name="Gregory A.C."/>
            <person name="LaButti K."/>
            <person name="Copeland A."/>
            <person name="Woyke T."/>
            <person name="Sullivan M.B."/>
        </authorList>
    </citation>
    <scope>NUCLEOTIDE SEQUENCE [LARGE SCALE GENOMIC DNA]</scope>
    <source>
        <strain evidence="2">Syn7803C14</strain>
        <strain evidence="3">Syn7803C25</strain>
        <strain evidence="1">Syn7803US57</strain>
    </source>
</reference>
<gene>
    <name evidence="2" type="ORF">Syn7803C14_232</name>
    <name evidence="3" type="ORF">Syn7803C25_240</name>
    <name evidence="1" type="ORF">Syn7803US57_232</name>
</gene>
<evidence type="ECO:0000313" key="1">
    <source>
        <dbReference type="EMBL" id="AIX34430.1"/>
    </source>
</evidence>
<dbReference type="EMBL" id="KJ019152">
    <property type="protein sequence ID" value="AIX44163.1"/>
    <property type="molecule type" value="Genomic_DNA"/>
</dbReference>
<dbReference type="Proteomes" id="UP000185297">
    <property type="component" value="Segment"/>
</dbReference>
<sequence>MSMVKQHLWQEQHAPTAEDIEEYELYCYYLDMVERYNTTAPMKFLEEVFGEEVE</sequence>
<dbReference type="Proteomes" id="UP000185293">
    <property type="component" value="Segment"/>
</dbReference>
<dbReference type="Proteomes" id="UP000185306">
    <property type="component" value="Segment"/>
</dbReference>
<evidence type="ECO:0000313" key="5">
    <source>
        <dbReference type="Proteomes" id="UP000185297"/>
    </source>
</evidence>